<dbReference type="Proteomes" id="UP000187735">
    <property type="component" value="Chromosome"/>
</dbReference>
<dbReference type="EMBL" id="CP017641">
    <property type="protein sequence ID" value="APZ91095.1"/>
    <property type="molecule type" value="Genomic_DNA"/>
</dbReference>
<dbReference type="KEGG" id="fmr:Fuma_00681"/>
<dbReference type="AlphaFoldDB" id="A0A1P8WAN5"/>
<accession>A0A1P8WAN5</accession>
<organism evidence="2 3">
    <name type="scientific">Fuerstiella marisgermanici</name>
    <dbReference type="NCBI Taxonomy" id="1891926"/>
    <lineage>
        <taxon>Bacteria</taxon>
        <taxon>Pseudomonadati</taxon>
        <taxon>Planctomycetota</taxon>
        <taxon>Planctomycetia</taxon>
        <taxon>Planctomycetales</taxon>
        <taxon>Planctomycetaceae</taxon>
        <taxon>Fuerstiella</taxon>
    </lineage>
</organism>
<evidence type="ECO:0000256" key="1">
    <source>
        <dbReference type="SAM" id="SignalP"/>
    </source>
</evidence>
<evidence type="ECO:0000313" key="3">
    <source>
        <dbReference type="Proteomes" id="UP000187735"/>
    </source>
</evidence>
<reference evidence="2 3" key="1">
    <citation type="journal article" date="2016" name="Front. Microbiol.">
        <title>Fuerstia marisgermanicae gen. nov., sp. nov., an Unusual Member of the Phylum Planctomycetes from the German Wadden Sea.</title>
        <authorList>
            <person name="Kohn T."/>
            <person name="Heuer A."/>
            <person name="Jogler M."/>
            <person name="Vollmers J."/>
            <person name="Boedeker C."/>
            <person name="Bunk B."/>
            <person name="Rast P."/>
            <person name="Borchert D."/>
            <person name="Glockner I."/>
            <person name="Freese H.M."/>
            <person name="Klenk H.P."/>
            <person name="Overmann J."/>
            <person name="Kaster A.K."/>
            <person name="Rohde M."/>
            <person name="Wiegand S."/>
            <person name="Jogler C."/>
        </authorList>
    </citation>
    <scope>NUCLEOTIDE SEQUENCE [LARGE SCALE GENOMIC DNA]</scope>
    <source>
        <strain evidence="2 3">NH11</strain>
    </source>
</reference>
<dbReference type="RefSeq" id="WP_077022903.1">
    <property type="nucleotide sequence ID" value="NZ_CP017641.1"/>
</dbReference>
<evidence type="ECO:0000313" key="2">
    <source>
        <dbReference type="EMBL" id="APZ91095.1"/>
    </source>
</evidence>
<feature type="signal peptide" evidence="1">
    <location>
        <begin position="1"/>
        <end position="25"/>
    </location>
</feature>
<keyword evidence="1" id="KW-0732">Signal</keyword>
<proteinExistence type="predicted"/>
<sequence length="495" mass="51425" precursor="true">MRICTAIVVCAVSATLSLKTASAGYAEYLQLNGLDNDAVLEDNGNPSDNIVQLRSTNGTFATIQFEMPTDVLAISLGAGNDNLQVEGLELGTLTAELMVFGQSGDDSVNVRGLDTLGSVYSDDLQGDNSFATQYGLISGDVHVTDGSGNQSVILRGEFGGNVYVQSSDGDSTVSVGQATISGLAAYVRGSVLIDNAGYGNDDVTISGFVDGDVYVDSGHGDFDLSSIFSNVGSLYTNVDSGTSTVFLGDFSSSGETNLQCAEGETNLQIYFSYLDGGLNVKNGLGFDQARIEGAHIPQVNIDNGGGGSSTILRDRFRSLNLPSVQVTNAFGSDTFELELGDRETATVGSFSASNGSGNSSMMISGSSPMNNVTLGSRNGLDVLSLNGVNIDSNLIAFFDNGGGDVDISDSNIGGNIDINLRRSTDYVSIFDSTVGGTTNISTGAGDDSVTVSNNVFASDFVANGGIGGYDIFATTNDSSFGGIEYVTQFEFVYEY</sequence>
<keyword evidence="3" id="KW-1185">Reference proteome</keyword>
<protein>
    <submittedName>
        <fullName evidence="2">Uncharacterized protein</fullName>
    </submittedName>
</protein>
<name>A0A1P8WAN5_9PLAN</name>
<gene>
    <name evidence="2" type="ORF">Fuma_00681</name>
</gene>
<dbReference type="OrthoDB" id="236681at2"/>
<feature type="chain" id="PRO_5012998471" evidence="1">
    <location>
        <begin position="26"/>
        <end position="495"/>
    </location>
</feature>